<keyword evidence="2 6" id="KW-0238">DNA-binding</keyword>
<keyword evidence="4" id="KW-0472">Membrane</keyword>
<keyword evidence="4" id="KW-1133">Transmembrane helix</keyword>
<dbReference type="InterPro" id="IPR036388">
    <property type="entry name" value="WH-like_DNA-bd_sf"/>
</dbReference>
<feature type="transmembrane region" description="Helical" evidence="4">
    <location>
        <begin position="132"/>
        <end position="155"/>
    </location>
</feature>
<evidence type="ECO:0000256" key="2">
    <source>
        <dbReference type="ARBA" id="ARBA00023125"/>
    </source>
</evidence>
<dbReference type="InterPro" id="IPR016032">
    <property type="entry name" value="Sig_transdc_resp-reg_C-effctor"/>
</dbReference>
<proteinExistence type="predicted"/>
<gene>
    <name evidence="6" type="ORF">HDE68_003155</name>
</gene>
<dbReference type="PRINTS" id="PR00038">
    <property type="entry name" value="HTHLUXR"/>
</dbReference>
<protein>
    <submittedName>
        <fullName evidence="6">DNA-binding CsgD family transcriptional regulator</fullName>
    </submittedName>
</protein>
<keyword evidence="4" id="KW-0812">Transmembrane</keyword>
<evidence type="ECO:0000256" key="3">
    <source>
        <dbReference type="ARBA" id="ARBA00023163"/>
    </source>
</evidence>
<evidence type="ECO:0000313" key="6">
    <source>
        <dbReference type="EMBL" id="MBB5637242.1"/>
    </source>
</evidence>
<dbReference type="CDD" id="cd06170">
    <property type="entry name" value="LuxR_C_like"/>
    <property type="match status" value="1"/>
</dbReference>
<feature type="transmembrane region" description="Helical" evidence="4">
    <location>
        <begin position="43"/>
        <end position="61"/>
    </location>
</feature>
<feature type="transmembrane region" description="Helical" evidence="4">
    <location>
        <begin position="12"/>
        <end position="31"/>
    </location>
</feature>
<dbReference type="AlphaFoldDB" id="A0A7W8ZNF2"/>
<keyword evidence="3" id="KW-0804">Transcription</keyword>
<feature type="transmembrane region" description="Helical" evidence="4">
    <location>
        <begin position="167"/>
        <end position="188"/>
    </location>
</feature>
<dbReference type="GO" id="GO:0006355">
    <property type="term" value="P:regulation of DNA-templated transcription"/>
    <property type="evidence" value="ECO:0007669"/>
    <property type="project" value="InterPro"/>
</dbReference>
<feature type="transmembrane region" description="Helical" evidence="4">
    <location>
        <begin position="194"/>
        <end position="212"/>
    </location>
</feature>
<dbReference type="Pfam" id="PF00196">
    <property type="entry name" value="GerE"/>
    <property type="match status" value="1"/>
</dbReference>
<organism evidence="6 7">
    <name type="scientific">Pedobacter cryoconitis</name>
    <dbReference type="NCBI Taxonomy" id="188932"/>
    <lineage>
        <taxon>Bacteria</taxon>
        <taxon>Pseudomonadati</taxon>
        <taxon>Bacteroidota</taxon>
        <taxon>Sphingobacteriia</taxon>
        <taxon>Sphingobacteriales</taxon>
        <taxon>Sphingobacteriaceae</taxon>
        <taxon>Pedobacter</taxon>
    </lineage>
</organism>
<dbReference type="PANTHER" id="PTHR44688">
    <property type="entry name" value="DNA-BINDING TRANSCRIPTIONAL ACTIVATOR DEVR_DOSR"/>
    <property type="match status" value="1"/>
</dbReference>
<sequence>MKVFHTDMELITLIFLISETIMFLYQLLFYLQKPNDKKLKYYLIFLFLFVIYNLFGGLYPDPNQNVPIVLQNILAYGSGFGLACYFPYYFYKAYDLKSLKFHAHYGVVLFLIAPFLLFLVVEYSIYKNIDVALGHALVLPFIYAIIAMIAIFRAIRFKYKDDDTNKTEMLLTFVSILPWISMPLLSYLKVEQTSEVLIMNGGFLITSILFFWQQVKESRENNKHLSHLLSPENQAQQKAPEIIFIQNCEYYKLTKREIDVAILISKGLKYKDIADKLFISERTVTKHVQNIFLKASVTNRYELSKALEADKKNP</sequence>
<dbReference type="RefSeq" id="WP_183883109.1">
    <property type="nucleotide sequence ID" value="NZ_JACHCD010000004.1"/>
</dbReference>
<keyword evidence="1" id="KW-0805">Transcription regulation</keyword>
<dbReference type="PROSITE" id="PS00622">
    <property type="entry name" value="HTH_LUXR_1"/>
    <property type="match status" value="1"/>
</dbReference>
<dbReference type="Proteomes" id="UP000537204">
    <property type="component" value="Unassembled WGS sequence"/>
</dbReference>
<accession>A0A7W8ZNF2</accession>
<dbReference type="PROSITE" id="PS50043">
    <property type="entry name" value="HTH_LUXR_2"/>
    <property type="match status" value="1"/>
</dbReference>
<comment type="caution">
    <text evidence="6">The sequence shown here is derived from an EMBL/GenBank/DDBJ whole genome shotgun (WGS) entry which is preliminary data.</text>
</comment>
<feature type="domain" description="HTH luxR-type" evidence="5">
    <location>
        <begin position="246"/>
        <end position="311"/>
    </location>
</feature>
<evidence type="ECO:0000256" key="4">
    <source>
        <dbReference type="SAM" id="Phobius"/>
    </source>
</evidence>
<evidence type="ECO:0000313" key="7">
    <source>
        <dbReference type="Proteomes" id="UP000537204"/>
    </source>
</evidence>
<dbReference type="EMBL" id="JACHCE010000004">
    <property type="protein sequence ID" value="MBB5637242.1"/>
    <property type="molecule type" value="Genomic_DNA"/>
</dbReference>
<evidence type="ECO:0000259" key="5">
    <source>
        <dbReference type="PROSITE" id="PS50043"/>
    </source>
</evidence>
<dbReference type="SUPFAM" id="SSF46894">
    <property type="entry name" value="C-terminal effector domain of the bipartite response regulators"/>
    <property type="match status" value="1"/>
</dbReference>
<name>A0A7W8ZNF2_9SPHI</name>
<reference evidence="6 7" key="1">
    <citation type="submission" date="2020-08" db="EMBL/GenBank/DDBJ databases">
        <title>Genomic Encyclopedia of Type Strains, Phase IV (KMG-V): Genome sequencing to study the core and pangenomes of soil and plant-associated prokaryotes.</title>
        <authorList>
            <person name="Whitman W."/>
        </authorList>
    </citation>
    <scope>NUCLEOTIDE SEQUENCE [LARGE SCALE GENOMIC DNA]</scope>
    <source>
        <strain evidence="6 7">S3M1</strain>
    </source>
</reference>
<dbReference type="PANTHER" id="PTHR44688:SF16">
    <property type="entry name" value="DNA-BINDING TRANSCRIPTIONAL ACTIVATOR DEVR_DOSR"/>
    <property type="match status" value="1"/>
</dbReference>
<evidence type="ECO:0000256" key="1">
    <source>
        <dbReference type="ARBA" id="ARBA00023015"/>
    </source>
</evidence>
<dbReference type="GO" id="GO:0003677">
    <property type="term" value="F:DNA binding"/>
    <property type="evidence" value="ECO:0007669"/>
    <property type="project" value="UniProtKB-KW"/>
</dbReference>
<feature type="transmembrane region" description="Helical" evidence="4">
    <location>
        <begin position="103"/>
        <end position="126"/>
    </location>
</feature>
<dbReference type="InterPro" id="IPR000792">
    <property type="entry name" value="Tscrpt_reg_LuxR_C"/>
</dbReference>
<feature type="transmembrane region" description="Helical" evidence="4">
    <location>
        <begin position="73"/>
        <end position="91"/>
    </location>
</feature>
<dbReference type="Gene3D" id="1.10.10.10">
    <property type="entry name" value="Winged helix-like DNA-binding domain superfamily/Winged helix DNA-binding domain"/>
    <property type="match status" value="1"/>
</dbReference>
<dbReference type="SMART" id="SM00421">
    <property type="entry name" value="HTH_LUXR"/>
    <property type="match status" value="1"/>
</dbReference>